<keyword evidence="1" id="KW-0446">Lipid-binding</keyword>
<dbReference type="PANTHER" id="PTHR33434:SF2">
    <property type="entry name" value="FATTY ACID-BINDING PROTEIN TM_1468"/>
    <property type="match status" value="1"/>
</dbReference>
<sequence>MPVKVVVDSSAGLPKKIARGLDIEVVDLHMVPSEKEEESPSTSGLTAIELAALYGRLMERSRRPDAGGDGKEDGVVALHLSKELSSTWSAATTAAGVFDDSVRLVDTGSAGMAVGAAAMSAARLAQDGASVDECYDIAVDTLERARTWVYLDSTEELRRSGRLSTATAVFTTALLATKPIMSMQSGRPELVGKTRTQSKAFAKLVDLVAAGAGEDPAFIAIQHNDARADAGNLRALLEDALPSGTLFIVVPLSKVLGVHVGPGAIAVSAVYSAPPEDKPKGKQPGGFASPFGTKRAER</sequence>
<evidence type="ECO:0000256" key="2">
    <source>
        <dbReference type="SAM" id="MobiDB-lite"/>
    </source>
</evidence>
<evidence type="ECO:0000313" key="3">
    <source>
        <dbReference type="EMBL" id="WCZ32998.1"/>
    </source>
</evidence>
<dbReference type="InterPro" id="IPR043168">
    <property type="entry name" value="DegV_C"/>
</dbReference>
<gene>
    <name evidence="3" type="ORF">CMASS_07840</name>
</gene>
<dbReference type="EMBL" id="CP063189">
    <property type="protein sequence ID" value="WCZ32998.1"/>
    <property type="molecule type" value="Genomic_DNA"/>
</dbReference>
<dbReference type="Proteomes" id="UP001220064">
    <property type="component" value="Chromosome"/>
</dbReference>
<dbReference type="InterPro" id="IPR050270">
    <property type="entry name" value="DegV_domain_contain"/>
</dbReference>
<dbReference type="Pfam" id="PF02645">
    <property type="entry name" value="DegV"/>
    <property type="match status" value="1"/>
</dbReference>
<dbReference type="PROSITE" id="PS51482">
    <property type="entry name" value="DEGV"/>
    <property type="match status" value="1"/>
</dbReference>
<dbReference type="InterPro" id="IPR003797">
    <property type="entry name" value="DegV"/>
</dbReference>
<keyword evidence="4" id="KW-1185">Reference proteome</keyword>
<accession>A0ABY7UB89</accession>
<protein>
    <submittedName>
        <fullName evidence="3">DegV domain-containing protein</fullName>
    </submittedName>
</protein>
<dbReference type="Gene3D" id="3.40.50.10170">
    <property type="match status" value="1"/>
</dbReference>
<evidence type="ECO:0000313" key="4">
    <source>
        <dbReference type="Proteomes" id="UP001220064"/>
    </source>
</evidence>
<dbReference type="RefSeq" id="WP_022863235.1">
    <property type="nucleotide sequence ID" value="NZ_ATVG01000008.1"/>
</dbReference>
<proteinExistence type="predicted"/>
<feature type="region of interest" description="Disordered" evidence="2">
    <location>
        <begin position="274"/>
        <end position="298"/>
    </location>
</feature>
<organism evidence="3 4">
    <name type="scientific">Corynebacterium massiliense DSM 45435</name>
    <dbReference type="NCBI Taxonomy" id="1121364"/>
    <lineage>
        <taxon>Bacteria</taxon>
        <taxon>Bacillati</taxon>
        <taxon>Actinomycetota</taxon>
        <taxon>Actinomycetes</taxon>
        <taxon>Mycobacteriales</taxon>
        <taxon>Corynebacteriaceae</taxon>
        <taxon>Corynebacterium</taxon>
    </lineage>
</organism>
<reference evidence="3 4" key="1">
    <citation type="submission" date="2020-10" db="EMBL/GenBank/DDBJ databases">
        <title>Complete genome sequence of Corynebacterium massiliense DSM 45435, type strain of Corynebacterium massiliense.</title>
        <authorList>
            <person name="Busche T."/>
            <person name="Kalinowski J."/>
            <person name="Ruckert C."/>
        </authorList>
    </citation>
    <scope>NUCLEOTIDE SEQUENCE [LARGE SCALE GENOMIC DNA]</scope>
    <source>
        <strain evidence="3 4">DSM 45435</strain>
    </source>
</reference>
<dbReference type="NCBIfam" id="TIGR00762">
    <property type="entry name" value="DegV"/>
    <property type="match status" value="1"/>
</dbReference>
<dbReference type="PANTHER" id="PTHR33434">
    <property type="entry name" value="DEGV DOMAIN-CONTAINING PROTEIN DR_1986-RELATED"/>
    <property type="match status" value="1"/>
</dbReference>
<evidence type="ECO:0000256" key="1">
    <source>
        <dbReference type="ARBA" id="ARBA00023121"/>
    </source>
</evidence>
<dbReference type="SUPFAM" id="SSF82549">
    <property type="entry name" value="DAK1/DegV-like"/>
    <property type="match status" value="1"/>
</dbReference>
<name>A0ABY7UB89_9CORY</name>
<dbReference type="Gene3D" id="3.30.1180.10">
    <property type="match status" value="1"/>
</dbReference>